<dbReference type="GO" id="GO:0009089">
    <property type="term" value="P:lysine biosynthetic process via diaminopimelate"/>
    <property type="evidence" value="ECO:0007669"/>
    <property type="project" value="UniProtKB-UniRule"/>
</dbReference>
<feature type="active site" description="Proton donor" evidence="13">
    <location>
        <position position="162"/>
    </location>
</feature>
<evidence type="ECO:0000256" key="1">
    <source>
        <dbReference type="ARBA" id="ARBA00006642"/>
    </source>
</evidence>
<feature type="binding site" evidence="13">
    <location>
        <position position="34"/>
    </location>
    <ligand>
        <name>NADP(+)</name>
        <dbReference type="ChEBI" id="CHEBI:58349"/>
    </ligand>
</feature>
<evidence type="ECO:0000259" key="15">
    <source>
        <dbReference type="Pfam" id="PF05173"/>
    </source>
</evidence>
<comment type="pathway">
    <text evidence="9 13">Amino-acid biosynthesis; L-lysine biosynthesis via DAP pathway; (S)-tetrahydrodipicolinate from L-aspartate: step 4/4.</text>
</comment>
<dbReference type="GO" id="GO:0019877">
    <property type="term" value="P:diaminopimelate biosynthetic process"/>
    <property type="evidence" value="ECO:0007669"/>
    <property type="project" value="UniProtKB-UniRule"/>
</dbReference>
<accession>A0A4R1RZZ3</accession>
<dbReference type="Gene3D" id="3.30.360.10">
    <property type="entry name" value="Dihydrodipicolinate Reductase, domain 2"/>
    <property type="match status" value="1"/>
</dbReference>
<evidence type="ECO:0000313" key="17">
    <source>
        <dbReference type="Proteomes" id="UP000295008"/>
    </source>
</evidence>
<keyword evidence="7 13" id="KW-0520">NAD</keyword>
<dbReference type="Pfam" id="PF01113">
    <property type="entry name" value="DapB_N"/>
    <property type="match status" value="1"/>
</dbReference>
<evidence type="ECO:0000256" key="2">
    <source>
        <dbReference type="ARBA" id="ARBA00022490"/>
    </source>
</evidence>
<evidence type="ECO:0000256" key="13">
    <source>
        <dbReference type="HAMAP-Rule" id="MF_00102"/>
    </source>
</evidence>
<dbReference type="EMBL" id="SLUN01000006">
    <property type="protein sequence ID" value="TCL72435.1"/>
    <property type="molecule type" value="Genomic_DNA"/>
</dbReference>
<dbReference type="InterPro" id="IPR000846">
    <property type="entry name" value="DapB_N"/>
</dbReference>
<keyword evidence="17" id="KW-1185">Reference proteome</keyword>
<keyword evidence="2 13" id="KW-0963">Cytoplasm</keyword>
<comment type="similarity">
    <text evidence="1 13">Belongs to the DapB family.</text>
</comment>
<sequence>MLKTCLLGLGRTGAVVAEQLLRSEDFDLVSVIGKPGSSKAGRPLSEVLNYPGDLVIADAANLQSEIHQQHFRVAIDFTTPEATLKNARILAENGVHMVIGTTGFNNMQLHELRNLVQQYRVGLVYAPNISVGINLLLSIVKTVTRLIPQYDVEITESCHRDKIDAPSGTALKIANEISLIRQATVNGRISFGRKGNKPRGDEEIGIHSIRAGGIVGVHQVLFAGEADELEITHRSYSRAIFAEGALKAAAFIAGLKGFYHMEDVLLSERMERDIRVAANRLYLNFN</sequence>
<evidence type="ECO:0000256" key="4">
    <source>
        <dbReference type="ARBA" id="ARBA00022857"/>
    </source>
</evidence>
<dbReference type="GO" id="GO:0051287">
    <property type="term" value="F:NAD binding"/>
    <property type="evidence" value="ECO:0007669"/>
    <property type="project" value="UniProtKB-UniRule"/>
</dbReference>
<dbReference type="RefSeq" id="WP_132013642.1">
    <property type="nucleotide sequence ID" value="NZ_SLUN01000006.1"/>
</dbReference>
<keyword evidence="4 13" id="KW-0521">NADP</keyword>
<dbReference type="GO" id="GO:0016726">
    <property type="term" value="F:oxidoreductase activity, acting on CH or CH2 groups, NAD or NADP as acceptor"/>
    <property type="evidence" value="ECO:0007669"/>
    <property type="project" value="UniProtKB-UniRule"/>
</dbReference>
<organism evidence="16 17">
    <name type="scientific">Hydrogenispora ethanolica</name>
    <dbReference type="NCBI Taxonomy" id="1082276"/>
    <lineage>
        <taxon>Bacteria</taxon>
        <taxon>Bacillati</taxon>
        <taxon>Bacillota</taxon>
        <taxon>Hydrogenispora</taxon>
    </lineage>
</organism>
<dbReference type="SUPFAM" id="SSF51735">
    <property type="entry name" value="NAD(P)-binding Rossmann-fold domains"/>
    <property type="match status" value="1"/>
</dbReference>
<dbReference type="Proteomes" id="UP000295008">
    <property type="component" value="Unassembled WGS sequence"/>
</dbReference>
<proteinExistence type="inferred from homology"/>
<keyword evidence="8 13" id="KW-0457">Lysine biosynthesis</keyword>
<name>A0A4R1RZZ3_HYDET</name>
<comment type="subunit">
    <text evidence="13">Homotetramer.</text>
</comment>
<dbReference type="PANTHER" id="PTHR20836">
    <property type="entry name" value="DIHYDRODIPICOLINATE REDUCTASE"/>
    <property type="match status" value="1"/>
</dbReference>
<dbReference type="Pfam" id="PF05173">
    <property type="entry name" value="DapB_C"/>
    <property type="match status" value="1"/>
</dbReference>
<protein>
    <recommendedName>
        <fullName evidence="10 13">4-hydroxy-tetrahydrodipicolinate reductase</fullName>
        <shortName evidence="13">HTPA reductase</shortName>
        <ecNumber evidence="10 13">1.17.1.8</ecNumber>
    </recommendedName>
</protein>
<evidence type="ECO:0000256" key="5">
    <source>
        <dbReference type="ARBA" id="ARBA00022915"/>
    </source>
</evidence>
<comment type="caution">
    <text evidence="16">The sequence shown here is derived from an EMBL/GenBank/DDBJ whole genome shotgun (WGS) entry which is preliminary data.</text>
</comment>
<comment type="subcellular location">
    <subcellularLocation>
        <location evidence="13">Cytoplasm</location>
    </subcellularLocation>
</comment>
<evidence type="ECO:0000256" key="6">
    <source>
        <dbReference type="ARBA" id="ARBA00023002"/>
    </source>
</evidence>
<dbReference type="EC" id="1.17.1.8" evidence="10 13"/>
<gene>
    <name evidence="13" type="primary">dapB</name>
    <name evidence="16" type="ORF">EDC14_1006148</name>
</gene>
<dbReference type="GO" id="GO:0005737">
    <property type="term" value="C:cytoplasm"/>
    <property type="evidence" value="ECO:0007669"/>
    <property type="project" value="UniProtKB-SubCell"/>
</dbReference>
<feature type="binding site" evidence="13">
    <location>
        <position position="159"/>
    </location>
    <ligand>
        <name>(S)-2,3,4,5-tetrahydrodipicolinate</name>
        <dbReference type="ChEBI" id="CHEBI:16845"/>
    </ligand>
</feature>
<comment type="caution">
    <text evidence="13">Lacks conserved residue(s) required for the propagation of feature annotation.</text>
</comment>
<dbReference type="CDD" id="cd02274">
    <property type="entry name" value="DHDPR_N"/>
    <property type="match status" value="1"/>
</dbReference>
<dbReference type="Gene3D" id="3.40.50.720">
    <property type="entry name" value="NAD(P)-binding Rossmann-like Domain"/>
    <property type="match status" value="1"/>
</dbReference>
<evidence type="ECO:0000256" key="8">
    <source>
        <dbReference type="ARBA" id="ARBA00023154"/>
    </source>
</evidence>
<evidence type="ECO:0000256" key="12">
    <source>
        <dbReference type="ARBA" id="ARBA00049396"/>
    </source>
</evidence>
<keyword evidence="5 13" id="KW-0220">Diaminopimelate biosynthesis</keyword>
<comment type="function">
    <text evidence="13">Catalyzes the conversion of 4-hydroxy-tetrahydrodipicolinate (HTPA) to tetrahydrodipicolinate.</text>
</comment>
<dbReference type="FunFam" id="3.30.360.10:FF:000009">
    <property type="entry name" value="4-hydroxy-tetrahydrodipicolinate reductase"/>
    <property type="match status" value="1"/>
</dbReference>
<evidence type="ECO:0000256" key="11">
    <source>
        <dbReference type="ARBA" id="ARBA00049080"/>
    </source>
</evidence>
<evidence type="ECO:0000256" key="10">
    <source>
        <dbReference type="ARBA" id="ARBA00038983"/>
    </source>
</evidence>
<dbReference type="InterPro" id="IPR036291">
    <property type="entry name" value="NAD(P)-bd_dom_sf"/>
</dbReference>
<keyword evidence="3 13" id="KW-0028">Amino-acid biosynthesis</keyword>
<dbReference type="GO" id="GO:0008839">
    <property type="term" value="F:4-hydroxy-tetrahydrodipicolinate reductase"/>
    <property type="evidence" value="ECO:0007669"/>
    <property type="project" value="UniProtKB-UniRule"/>
</dbReference>
<comment type="catalytic activity">
    <reaction evidence="12 13">
        <text>(S)-2,3,4,5-tetrahydrodipicolinate + NAD(+) + H2O = (2S,4S)-4-hydroxy-2,3,4,5-tetrahydrodipicolinate + NADH + H(+)</text>
        <dbReference type="Rhea" id="RHEA:35323"/>
        <dbReference type="ChEBI" id="CHEBI:15377"/>
        <dbReference type="ChEBI" id="CHEBI:15378"/>
        <dbReference type="ChEBI" id="CHEBI:16845"/>
        <dbReference type="ChEBI" id="CHEBI:57540"/>
        <dbReference type="ChEBI" id="CHEBI:57945"/>
        <dbReference type="ChEBI" id="CHEBI:67139"/>
        <dbReference type="EC" id="1.17.1.8"/>
    </reaction>
</comment>
<feature type="domain" description="Dihydrodipicolinate reductase C-terminal" evidence="15">
    <location>
        <begin position="132"/>
        <end position="265"/>
    </location>
</feature>
<evidence type="ECO:0000256" key="7">
    <source>
        <dbReference type="ARBA" id="ARBA00023027"/>
    </source>
</evidence>
<evidence type="ECO:0000259" key="14">
    <source>
        <dbReference type="Pfam" id="PF01113"/>
    </source>
</evidence>
<reference evidence="16 17" key="1">
    <citation type="submission" date="2019-03" db="EMBL/GenBank/DDBJ databases">
        <title>Genomic Encyclopedia of Type Strains, Phase IV (KMG-IV): sequencing the most valuable type-strain genomes for metagenomic binning, comparative biology and taxonomic classification.</title>
        <authorList>
            <person name="Goeker M."/>
        </authorList>
    </citation>
    <scope>NUCLEOTIDE SEQUENCE [LARGE SCALE GENOMIC DNA]</scope>
    <source>
        <strain evidence="16 17">LX-B</strain>
    </source>
</reference>
<dbReference type="UniPathway" id="UPA00034">
    <property type="reaction ID" value="UER00018"/>
</dbReference>
<dbReference type="InterPro" id="IPR022663">
    <property type="entry name" value="DapB_C"/>
</dbReference>
<keyword evidence="6 13" id="KW-0560">Oxidoreductase</keyword>
<feature type="binding site" evidence="13">
    <location>
        <begin position="168"/>
        <end position="169"/>
    </location>
    <ligand>
        <name>(S)-2,3,4,5-tetrahydrodipicolinate</name>
        <dbReference type="ChEBI" id="CHEBI:16845"/>
    </ligand>
</feature>
<comment type="catalytic activity">
    <reaction evidence="11 13">
        <text>(S)-2,3,4,5-tetrahydrodipicolinate + NADP(+) + H2O = (2S,4S)-4-hydroxy-2,3,4,5-tetrahydrodipicolinate + NADPH + H(+)</text>
        <dbReference type="Rhea" id="RHEA:35331"/>
        <dbReference type="ChEBI" id="CHEBI:15377"/>
        <dbReference type="ChEBI" id="CHEBI:15378"/>
        <dbReference type="ChEBI" id="CHEBI:16845"/>
        <dbReference type="ChEBI" id="CHEBI:57783"/>
        <dbReference type="ChEBI" id="CHEBI:58349"/>
        <dbReference type="ChEBI" id="CHEBI:67139"/>
        <dbReference type="EC" id="1.17.1.8"/>
    </reaction>
</comment>
<dbReference type="NCBIfam" id="TIGR00036">
    <property type="entry name" value="dapB"/>
    <property type="match status" value="1"/>
</dbReference>
<dbReference type="PANTHER" id="PTHR20836:SF0">
    <property type="entry name" value="4-HYDROXY-TETRAHYDRODIPICOLINATE REDUCTASE 1, CHLOROPLASTIC-RELATED"/>
    <property type="match status" value="1"/>
</dbReference>
<evidence type="ECO:0000256" key="9">
    <source>
        <dbReference type="ARBA" id="ARBA00037922"/>
    </source>
</evidence>
<dbReference type="AlphaFoldDB" id="A0A4R1RZZ3"/>
<dbReference type="GO" id="GO:0050661">
    <property type="term" value="F:NADP binding"/>
    <property type="evidence" value="ECO:0007669"/>
    <property type="project" value="UniProtKB-UniRule"/>
</dbReference>
<dbReference type="OrthoDB" id="9790352at2"/>
<feature type="binding site" evidence="13">
    <location>
        <begin position="100"/>
        <end position="102"/>
    </location>
    <ligand>
        <name>NAD(+)</name>
        <dbReference type="ChEBI" id="CHEBI:57540"/>
    </ligand>
</feature>
<dbReference type="InterPro" id="IPR023940">
    <property type="entry name" value="DHDPR_bac"/>
</dbReference>
<comment type="caution">
    <text evidence="13">Was originally thought to be a dihydrodipicolinate reductase (DHDPR), catalyzing the conversion of dihydrodipicolinate to tetrahydrodipicolinate. However, it was shown in E.coli that the substrate of the enzymatic reaction is not dihydrodipicolinate (DHDP) but in fact (2S,4S)-4-hydroxy-2,3,4,5-tetrahydrodipicolinic acid (HTPA), the product released by the DapA-catalyzed reaction.</text>
</comment>
<feature type="domain" description="Dihydrodipicolinate reductase N-terminal" evidence="14">
    <location>
        <begin position="6"/>
        <end position="128"/>
    </location>
</feature>
<evidence type="ECO:0000313" key="16">
    <source>
        <dbReference type="EMBL" id="TCL72435.1"/>
    </source>
</evidence>
<dbReference type="SUPFAM" id="SSF55347">
    <property type="entry name" value="Glyceraldehyde-3-phosphate dehydrogenase-like, C-terminal domain"/>
    <property type="match status" value="1"/>
</dbReference>
<evidence type="ECO:0000256" key="3">
    <source>
        <dbReference type="ARBA" id="ARBA00022605"/>
    </source>
</evidence>
<dbReference type="PIRSF" id="PIRSF000161">
    <property type="entry name" value="DHPR"/>
    <property type="match status" value="1"/>
</dbReference>
<dbReference type="HAMAP" id="MF_00102">
    <property type="entry name" value="DapB"/>
    <property type="match status" value="1"/>
</dbReference>